<accession>A0ACB5TCH1</accession>
<evidence type="ECO:0000313" key="1">
    <source>
        <dbReference type="EMBL" id="GME85612.1"/>
    </source>
</evidence>
<protein>
    <submittedName>
        <fullName evidence="1">Unnamed protein product</fullName>
    </submittedName>
</protein>
<name>A0ACB5TCH1_AMBMO</name>
<evidence type="ECO:0000313" key="2">
    <source>
        <dbReference type="Proteomes" id="UP001165064"/>
    </source>
</evidence>
<gene>
    <name evidence="1" type="ORF">Amon02_000768500</name>
</gene>
<keyword evidence="2" id="KW-1185">Reference proteome</keyword>
<comment type="caution">
    <text evidence="1">The sequence shown here is derived from an EMBL/GenBank/DDBJ whole genome shotgun (WGS) entry which is preliminary data.</text>
</comment>
<dbReference type="Proteomes" id="UP001165064">
    <property type="component" value="Unassembled WGS sequence"/>
</dbReference>
<dbReference type="EMBL" id="BSXS01006477">
    <property type="protein sequence ID" value="GME85612.1"/>
    <property type="molecule type" value="Genomic_DNA"/>
</dbReference>
<organism evidence="1 2">
    <name type="scientific">Ambrosiozyma monospora</name>
    <name type="common">Yeast</name>
    <name type="synonym">Endomycopsis monosporus</name>
    <dbReference type="NCBI Taxonomy" id="43982"/>
    <lineage>
        <taxon>Eukaryota</taxon>
        <taxon>Fungi</taxon>
        <taxon>Dikarya</taxon>
        <taxon>Ascomycota</taxon>
        <taxon>Saccharomycotina</taxon>
        <taxon>Pichiomycetes</taxon>
        <taxon>Pichiales</taxon>
        <taxon>Pichiaceae</taxon>
        <taxon>Ambrosiozyma</taxon>
    </lineage>
</organism>
<proteinExistence type="predicted"/>
<reference evidence="1" key="1">
    <citation type="submission" date="2023-04" db="EMBL/GenBank/DDBJ databases">
        <title>Ambrosiozyma monospora NBRC 10751.</title>
        <authorList>
            <person name="Ichikawa N."/>
            <person name="Sato H."/>
            <person name="Tonouchi N."/>
        </authorList>
    </citation>
    <scope>NUCLEOTIDE SEQUENCE</scope>
    <source>
        <strain evidence="1">NBRC 10751</strain>
    </source>
</reference>
<sequence length="380" mass="43156">MDQPVILPIQLKPSNLRPLAYRVLSKKHGLNIQSGALEILSEYIGRKFGNEWRGPKTISFLEKIAKIWKDQDKGLFVDGPSVSMIINEITSKEERETRRNHAAAATTVTASTAGNKLDSLVTGANEEPDFEIHQDRQSQSLFQPLSVPDLTVEPKERLRWQEYFKIVPISNYKRFKYNSKRRQFDYTQPPSTEEEDAKFNLIELPSTQDTINYFISRLNILKDKLLRNESFQPSTFSALNSTASTASNTTSHHQITSIKNLLGRHGQRFVLFGLLTKNSKGLWQLQDESDSIELELTQAIFPRDTCFFVPGNFVIVDGIYSSSGKFYASSMAHPPPERREVSLEALGNMDFTGMYVKNGRIDPVLKKKLLSLETKSFLVS</sequence>